<dbReference type="RefSeq" id="WP_142904868.1">
    <property type="nucleotide sequence ID" value="NZ_ML660094.1"/>
</dbReference>
<dbReference type="EMBL" id="VHSG01000013">
    <property type="protein sequence ID" value="TQV78089.1"/>
    <property type="molecule type" value="Genomic_DNA"/>
</dbReference>
<keyword evidence="2" id="KW-1185">Reference proteome</keyword>
<reference evidence="1 2" key="1">
    <citation type="submission" date="2019-06" db="EMBL/GenBank/DDBJ databases">
        <title>Whole genome sequence for Cellvibrionaceae sp. R142.</title>
        <authorList>
            <person name="Wang G."/>
        </authorList>
    </citation>
    <scope>NUCLEOTIDE SEQUENCE [LARGE SCALE GENOMIC DNA]</scope>
    <source>
        <strain evidence="1 2">R142</strain>
    </source>
</reference>
<dbReference type="InterPro" id="IPR046702">
    <property type="entry name" value="DUF6572"/>
</dbReference>
<dbReference type="OrthoDB" id="2229810at2"/>
<evidence type="ECO:0000313" key="1">
    <source>
        <dbReference type="EMBL" id="TQV78089.1"/>
    </source>
</evidence>
<comment type="caution">
    <text evidence="1">The sequence shown here is derived from an EMBL/GenBank/DDBJ whole genome shotgun (WGS) entry which is preliminary data.</text>
</comment>
<proteinExistence type="predicted"/>
<gene>
    <name evidence="1" type="ORF">FKG94_13490</name>
</gene>
<name>A0A545TLJ5_9GAMM</name>
<evidence type="ECO:0000313" key="2">
    <source>
        <dbReference type="Proteomes" id="UP000319732"/>
    </source>
</evidence>
<accession>A0A545TLJ5</accession>
<dbReference type="Proteomes" id="UP000319732">
    <property type="component" value="Unassembled WGS sequence"/>
</dbReference>
<sequence length="106" mass="12148">MTVSQLDVIDFIAQKPDTNEIYFNIVDHLAWNSKGHIDALKQKFDNYVEYISSDALTEAYPEADKKNKVIELLYVTEPNAYALDAISQLGKISQDKGIRFSHRLVR</sequence>
<dbReference type="Pfam" id="PF20212">
    <property type="entry name" value="DUF6572"/>
    <property type="match status" value="1"/>
</dbReference>
<protein>
    <submittedName>
        <fullName evidence="1">Uncharacterized protein</fullName>
    </submittedName>
</protein>
<organism evidence="1 2">
    <name type="scientific">Exilibacterium tricleocarpae</name>
    <dbReference type="NCBI Taxonomy" id="2591008"/>
    <lineage>
        <taxon>Bacteria</taxon>
        <taxon>Pseudomonadati</taxon>
        <taxon>Pseudomonadota</taxon>
        <taxon>Gammaproteobacteria</taxon>
        <taxon>Cellvibrionales</taxon>
        <taxon>Cellvibrionaceae</taxon>
        <taxon>Exilibacterium</taxon>
    </lineage>
</organism>
<dbReference type="AlphaFoldDB" id="A0A545TLJ5"/>